<dbReference type="GO" id="GO:0036221">
    <property type="term" value="F:UTP diphosphatase activity"/>
    <property type="evidence" value="ECO:0007669"/>
    <property type="project" value="RHEA"/>
</dbReference>
<keyword evidence="3 6" id="KW-0963">Cytoplasm</keyword>
<evidence type="ECO:0000256" key="2">
    <source>
        <dbReference type="ARBA" id="ARBA00004496"/>
    </source>
</evidence>
<dbReference type="PANTHER" id="PTHR43213">
    <property type="entry name" value="BIFUNCTIONAL DTTP/UTP PYROPHOSPHATASE/METHYLTRANSFERASE PROTEIN-RELATED"/>
    <property type="match status" value="1"/>
</dbReference>
<keyword evidence="4 6" id="KW-0378">Hydrolase</keyword>
<dbReference type="STRING" id="1190603.A1OO_02180"/>
<dbReference type="SUPFAM" id="SSF52972">
    <property type="entry name" value="ITPase-like"/>
    <property type="match status" value="1"/>
</dbReference>
<accession>A0A2N7LCK4</accession>
<dbReference type="CDD" id="cd00555">
    <property type="entry name" value="Maf"/>
    <property type="match status" value="1"/>
</dbReference>
<organism evidence="7 8">
    <name type="scientific">Enterovibrio norvegicus</name>
    <dbReference type="NCBI Taxonomy" id="188144"/>
    <lineage>
        <taxon>Bacteria</taxon>
        <taxon>Pseudomonadati</taxon>
        <taxon>Pseudomonadota</taxon>
        <taxon>Gammaproteobacteria</taxon>
        <taxon>Vibrionales</taxon>
        <taxon>Vibrionaceae</taxon>
        <taxon>Enterovibrio</taxon>
    </lineage>
</organism>
<dbReference type="HAMAP" id="MF_00528">
    <property type="entry name" value="Maf"/>
    <property type="match status" value="1"/>
</dbReference>
<dbReference type="EC" id="3.6.1.9" evidence="6"/>
<dbReference type="AlphaFoldDB" id="A0A2N7LCK4"/>
<dbReference type="InterPro" id="IPR003697">
    <property type="entry name" value="Maf-like"/>
</dbReference>
<comment type="subcellular location">
    <subcellularLocation>
        <location evidence="2 6">Cytoplasm</location>
    </subcellularLocation>
</comment>
<gene>
    <name evidence="7" type="ORF">BCT23_03685</name>
</gene>
<feature type="active site" description="Proton acceptor" evidence="6">
    <location>
        <position position="72"/>
    </location>
</feature>
<feature type="site" description="Important for substrate specificity" evidence="6">
    <location>
        <position position="155"/>
    </location>
</feature>
<comment type="cofactor">
    <cofactor evidence="1 6">
        <name>a divalent metal cation</name>
        <dbReference type="ChEBI" id="CHEBI:60240"/>
    </cofactor>
</comment>
<evidence type="ECO:0000256" key="4">
    <source>
        <dbReference type="ARBA" id="ARBA00022801"/>
    </source>
</evidence>
<dbReference type="InterPro" id="IPR029001">
    <property type="entry name" value="ITPase-like_fam"/>
</dbReference>
<comment type="catalytic activity">
    <reaction evidence="6">
        <text>dTTP + H2O = dTMP + diphosphate + H(+)</text>
        <dbReference type="Rhea" id="RHEA:28534"/>
        <dbReference type="ChEBI" id="CHEBI:15377"/>
        <dbReference type="ChEBI" id="CHEBI:15378"/>
        <dbReference type="ChEBI" id="CHEBI:33019"/>
        <dbReference type="ChEBI" id="CHEBI:37568"/>
        <dbReference type="ChEBI" id="CHEBI:63528"/>
        <dbReference type="EC" id="3.6.1.9"/>
    </reaction>
</comment>
<dbReference type="EMBL" id="MDAL01000016">
    <property type="protein sequence ID" value="PMN93063.1"/>
    <property type="molecule type" value="Genomic_DNA"/>
</dbReference>
<reference evidence="8" key="1">
    <citation type="submission" date="2016-07" db="EMBL/GenBank/DDBJ databases">
        <title>Nontailed viruses are major unrecognized killers of bacteria in the ocean.</title>
        <authorList>
            <person name="Kauffman K."/>
            <person name="Hussain F."/>
            <person name="Yang J."/>
            <person name="Arevalo P."/>
            <person name="Brown J."/>
            <person name="Cutler M."/>
            <person name="Kelly L."/>
            <person name="Polz M.F."/>
        </authorList>
    </citation>
    <scope>NUCLEOTIDE SEQUENCE [LARGE SCALE GENOMIC DNA]</scope>
    <source>
        <strain evidence="8">10N.261.45.A10</strain>
    </source>
</reference>
<comment type="caution">
    <text evidence="6">Lacks conserved residue(s) required for the propagation of feature annotation.</text>
</comment>
<evidence type="ECO:0000313" key="8">
    <source>
        <dbReference type="Proteomes" id="UP000235387"/>
    </source>
</evidence>
<evidence type="ECO:0000256" key="5">
    <source>
        <dbReference type="ARBA" id="ARBA00023080"/>
    </source>
</evidence>
<protein>
    <recommendedName>
        <fullName evidence="6">dTTP/UTP pyrophosphatase</fullName>
        <shortName evidence="6">dTTPase/UTPase</shortName>
        <ecNumber evidence="6">3.6.1.9</ecNumber>
    </recommendedName>
    <alternativeName>
        <fullName evidence="6">Nucleoside triphosphate pyrophosphatase</fullName>
    </alternativeName>
    <alternativeName>
        <fullName evidence="6">Nucleotide pyrophosphatase</fullName>
        <shortName evidence="6">Nucleotide PPase</shortName>
    </alternativeName>
</protein>
<evidence type="ECO:0000313" key="7">
    <source>
        <dbReference type="EMBL" id="PMN93063.1"/>
    </source>
</evidence>
<comment type="caution">
    <text evidence="7">The sequence shown here is derived from an EMBL/GenBank/DDBJ whole genome shotgun (WGS) entry which is preliminary data.</text>
</comment>
<dbReference type="GO" id="GO:0009117">
    <property type="term" value="P:nucleotide metabolic process"/>
    <property type="evidence" value="ECO:0007669"/>
    <property type="project" value="UniProtKB-KW"/>
</dbReference>
<evidence type="ECO:0000256" key="3">
    <source>
        <dbReference type="ARBA" id="ARBA00022490"/>
    </source>
</evidence>
<dbReference type="NCBIfam" id="TIGR00172">
    <property type="entry name" value="maf"/>
    <property type="match status" value="1"/>
</dbReference>
<evidence type="ECO:0000256" key="6">
    <source>
        <dbReference type="HAMAP-Rule" id="MF_00528"/>
    </source>
</evidence>
<dbReference type="GO" id="GO:0005737">
    <property type="term" value="C:cytoplasm"/>
    <property type="evidence" value="ECO:0007669"/>
    <property type="project" value="UniProtKB-SubCell"/>
</dbReference>
<dbReference type="PIRSF" id="PIRSF006305">
    <property type="entry name" value="Maf"/>
    <property type="match status" value="1"/>
</dbReference>
<dbReference type="Proteomes" id="UP000235387">
    <property type="component" value="Unassembled WGS sequence"/>
</dbReference>
<feature type="site" description="Important for substrate specificity" evidence="6">
    <location>
        <position position="73"/>
    </location>
</feature>
<dbReference type="Gene3D" id="3.90.950.10">
    <property type="match status" value="1"/>
</dbReference>
<comment type="function">
    <text evidence="6">Nucleoside triphosphate pyrophosphatase that hydrolyzes dTTP and UTP. May have a dual role in cell division arrest and in preventing the incorporation of modified nucleotides into cellular nucleic acids.</text>
</comment>
<proteinExistence type="inferred from homology"/>
<dbReference type="PANTHER" id="PTHR43213:SF5">
    <property type="entry name" value="BIFUNCTIONAL DTTP_UTP PYROPHOSPHATASE_METHYLTRANSFERASE PROTEIN-RELATED"/>
    <property type="match status" value="1"/>
</dbReference>
<sequence length="195" mass="21655">MSALHVYLASASPRRKELLEQLSVSFSILRVDVEEQRQPHEEAADYVRRLSLDKAKAGVDAAPTDLPVLGADTIVVCDGAVLEKPQNLDDSRRMLRQLSDRQHQVMTAVTFADRNQTLTTLVTTHVWFKALSDEEITAYWQSGEPADKAGSYGIQGLGGRFVTRIDGSYHAVVGLPLFETDALLTEFKKLRGEKL</sequence>
<dbReference type="GO" id="GO:0036218">
    <property type="term" value="F:dTTP diphosphatase activity"/>
    <property type="evidence" value="ECO:0007669"/>
    <property type="project" value="RHEA"/>
</dbReference>
<dbReference type="Pfam" id="PF02545">
    <property type="entry name" value="Maf"/>
    <property type="match status" value="1"/>
</dbReference>
<comment type="catalytic activity">
    <reaction evidence="6">
        <text>UTP + H2O = UMP + diphosphate + H(+)</text>
        <dbReference type="Rhea" id="RHEA:29395"/>
        <dbReference type="ChEBI" id="CHEBI:15377"/>
        <dbReference type="ChEBI" id="CHEBI:15378"/>
        <dbReference type="ChEBI" id="CHEBI:33019"/>
        <dbReference type="ChEBI" id="CHEBI:46398"/>
        <dbReference type="ChEBI" id="CHEBI:57865"/>
        <dbReference type="EC" id="3.6.1.9"/>
    </reaction>
</comment>
<comment type="similarity">
    <text evidence="6">Belongs to the Maf family. YhdE subfamily.</text>
</comment>
<dbReference type="RefSeq" id="WP_102390652.1">
    <property type="nucleotide sequence ID" value="NZ_JBFRLP010000004.1"/>
</dbReference>
<name>A0A2N7LCK4_9GAMM</name>
<keyword evidence="5 6" id="KW-0546">Nucleotide metabolism</keyword>
<feature type="site" description="Important for substrate specificity" evidence="6">
    <location>
        <position position="14"/>
    </location>
</feature>
<evidence type="ECO:0000256" key="1">
    <source>
        <dbReference type="ARBA" id="ARBA00001968"/>
    </source>
</evidence>
<dbReference type="FunFam" id="3.90.950.10:FF:000004">
    <property type="entry name" value="dTTP/UTP pyrophosphatase"/>
    <property type="match status" value="1"/>
</dbReference>